<keyword evidence="5 8" id="KW-0663">Pyridoxal phosphate</keyword>
<dbReference type="SUPFAM" id="SSF53383">
    <property type="entry name" value="PLP-dependent transferases"/>
    <property type="match status" value="1"/>
</dbReference>
<keyword evidence="6 9" id="KW-0456">Lyase</keyword>
<evidence type="ECO:0000256" key="3">
    <source>
        <dbReference type="ARBA" id="ARBA00012222"/>
    </source>
</evidence>
<comment type="cofactor">
    <cofactor evidence="1 8">
        <name>pyridoxal 5'-phosphate</name>
        <dbReference type="ChEBI" id="CHEBI:597326"/>
    </cofactor>
</comment>
<dbReference type="InterPro" id="IPR015424">
    <property type="entry name" value="PyrdxlP-dep_Trfase"/>
</dbReference>
<dbReference type="CDD" id="cd00614">
    <property type="entry name" value="CGS_like"/>
    <property type="match status" value="1"/>
</dbReference>
<dbReference type="EC" id="4.4.1.11" evidence="3"/>
<evidence type="ECO:0000256" key="2">
    <source>
        <dbReference type="ARBA" id="ARBA00008667"/>
    </source>
</evidence>
<dbReference type="InterPro" id="IPR006237">
    <property type="entry name" value="L-Met_gamma_lys"/>
</dbReference>
<evidence type="ECO:0000313" key="9">
    <source>
        <dbReference type="EMBL" id="MFD1363488.1"/>
    </source>
</evidence>
<dbReference type="Proteomes" id="UP001597178">
    <property type="component" value="Unassembled WGS sequence"/>
</dbReference>
<proteinExistence type="inferred from homology"/>
<dbReference type="Gene3D" id="3.40.640.10">
    <property type="entry name" value="Type I PLP-dependent aspartate aminotransferase-like (Major domain)"/>
    <property type="match status" value="1"/>
</dbReference>
<keyword evidence="10" id="KW-1185">Reference proteome</keyword>
<evidence type="ECO:0000256" key="4">
    <source>
        <dbReference type="ARBA" id="ARBA00019040"/>
    </source>
</evidence>
<sequence>MTEKHKQVDTSVIHDGYNPDDMLGSLTTPLFQTSTFTFETAEQGERRFAGEEDGYMYSRLGNPTVRVLEEKMAALENAERGLAFASGMAAVSAILVALTKANDHIVCSTGLYGCTFGLLSMMQDKYQITHDFSMMATKEELRTLIRPETACIYVETPINPTMKLIDLEMVAEVAHEHDIPVVVDNTFASPYLQRPLELGCDVVIHSATKYIGGHGDVIAGLAAGKKDFLDEVQMTTQKDMGGIMSPFDAWLLIRGLKTLPIRLDRHCDNAEKVYEKLRQHPNVSRVLYPNDASHPDYHIRQKQMKRGGGLISFEIKGTKQDAQQLLNNLNFIKIAVSLGDAETLIQHPATMTHSVVPEASRLNMGITDQLIRLSVGLEAWDEIWADIEQALNRL</sequence>
<dbReference type="PIRSF" id="PIRSF001434">
    <property type="entry name" value="CGS"/>
    <property type="match status" value="1"/>
</dbReference>
<organism evidence="9 10">
    <name type="scientific">Lentibacillus salinarum</name>
    <dbReference type="NCBI Taxonomy" id="446820"/>
    <lineage>
        <taxon>Bacteria</taxon>
        <taxon>Bacillati</taxon>
        <taxon>Bacillota</taxon>
        <taxon>Bacilli</taxon>
        <taxon>Bacillales</taxon>
        <taxon>Bacillaceae</taxon>
        <taxon>Lentibacillus</taxon>
    </lineage>
</organism>
<protein>
    <recommendedName>
        <fullName evidence="4">L-methionine gamma-lyase</fullName>
        <ecNumber evidence="3">4.4.1.11</ecNumber>
    </recommendedName>
</protein>
<dbReference type="PANTHER" id="PTHR11808">
    <property type="entry name" value="TRANS-SULFURATION ENZYME FAMILY MEMBER"/>
    <property type="match status" value="1"/>
</dbReference>
<dbReference type="NCBIfam" id="NF005263">
    <property type="entry name" value="PRK06767.1"/>
    <property type="match status" value="1"/>
</dbReference>
<dbReference type="PANTHER" id="PTHR11808:SF80">
    <property type="entry name" value="CYSTATHIONINE GAMMA-LYASE"/>
    <property type="match status" value="1"/>
</dbReference>
<comment type="similarity">
    <text evidence="2">Belongs to the trans-sulfuration enzymes family. L-methionine gamma-lyase subfamily.</text>
</comment>
<name>A0ABW3ZZA0_9BACI</name>
<dbReference type="PROSITE" id="PS00868">
    <property type="entry name" value="CYS_MET_METAB_PP"/>
    <property type="match status" value="1"/>
</dbReference>
<evidence type="ECO:0000313" key="10">
    <source>
        <dbReference type="Proteomes" id="UP001597178"/>
    </source>
</evidence>
<reference evidence="10" key="1">
    <citation type="journal article" date="2019" name="Int. J. Syst. Evol. Microbiol.">
        <title>The Global Catalogue of Microorganisms (GCM) 10K type strain sequencing project: providing services to taxonomists for standard genome sequencing and annotation.</title>
        <authorList>
            <consortium name="The Broad Institute Genomics Platform"/>
            <consortium name="The Broad Institute Genome Sequencing Center for Infectious Disease"/>
            <person name="Wu L."/>
            <person name="Ma J."/>
        </authorList>
    </citation>
    <scope>NUCLEOTIDE SEQUENCE [LARGE SCALE GENOMIC DNA]</scope>
    <source>
        <strain evidence="10">CCUG 54822</strain>
    </source>
</reference>
<evidence type="ECO:0000256" key="8">
    <source>
        <dbReference type="RuleBase" id="RU362118"/>
    </source>
</evidence>
<dbReference type="Pfam" id="PF01053">
    <property type="entry name" value="Cys_Met_Meta_PP"/>
    <property type="match status" value="1"/>
</dbReference>
<dbReference type="InterPro" id="IPR015422">
    <property type="entry name" value="PyrdxlP-dep_Trfase_small"/>
</dbReference>
<evidence type="ECO:0000256" key="5">
    <source>
        <dbReference type="ARBA" id="ARBA00022898"/>
    </source>
</evidence>
<dbReference type="InterPro" id="IPR000277">
    <property type="entry name" value="Cys/Met-Metab_PyrdxlP-dep_enz"/>
</dbReference>
<gene>
    <name evidence="9" type="primary">megL</name>
    <name evidence="9" type="ORF">ACFQ4A_17935</name>
</gene>
<evidence type="ECO:0000256" key="6">
    <source>
        <dbReference type="ARBA" id="ARBA00023239"/>
    </source>
</evidence>
<comment type="caution">
    <text evidence="9">The sequence shown here is derived from an EMBL/GenBank/DDBJ whole genome shotgun (WGS) entry which is preliminary data.</text>
</comment>
<dbReference type="GO" id="GO:0018826">
    <property type="term" value="F:methionine gamma-lyase activity"/>
    <property type="evidence" value="ECO:0007669"/>
    <property type="project" value="UniProtKB-EC"/>
</dbReference>
<evidence type="ECO:0000256" key="1">
    <source>
        <dbReference type="ARBA" id="ARBA00001933"/>
    </source>
</evidence>
<evidence type="ECO:0000256" key="7">
    <source>
        <dbReference type="ARBA" id="ARBA00049180"/>
    </source>
</evidence>
<accession>A0ABW3ZZA0</accession>
<dbReference type="InterPro" id="IPR054542">
    <property type="entry name" value="Cys_met_metab_PP"/>
</dbReference>
<comment type="catalytic activity">
    <reaction evidence="7">
        <text>L-methionine + H2O = methanethiol + 2-oxobutanoate + NH4(+)</text>
        <dbReference type="Rhea" id="RHEA:23800"/>
        <dbReference type="ChEBI" id="CHEBI:15377"/>
        <dbReference type="ChEBI" id="CHEBI:16007"/>
        <dbReference type="ChEBI" id="CHEBI:16763"/>
        <dbReference type="ChEBI" id="CHEBI:28938"/>
        <dbReference type="ChEBI" id="CHEBI:57844"/>
        <dbReference type="EC" id="4.4.1.11"/>
    </reaction>
</comment>
<dbReference type="EMBL" id="JBHTNH010000058">
    <property type="protein sequence ID" value="MFD1363488.1"/>
    <property type="molecule type" value="Genomic_DNA"/>
</dbReference>
<dbReference type="Gene3D" id="3.90.1150.10">
    <property type="entry name" value="Aspartate Aminotransferase, domain 1"/>
    <property type="match status" value="1"/>
</dbReference>
<dbReference type="RefSeq" id="WP_382402732.1">
    <property type="nucleotide sequence ID" value="NZ_JBHTNH010000058.1"/>
</dbReference>
<dbReference type="NCBIfam" id="TIGR01328">
    <property type="entry name" value="met_gam_lyase"/>
    <property type="match status" value="1"/>
</dbReference>
<dbReference type="InterPro" id="IPR015421">
    <property type="entry name" value="PyrdxlP-dep_Trfase_major"/>
</dbReference>